<feature type="signal peptide" evidence="1">
    <location>
        <begin position="1"/>
        <end position="19"/>
    </location>
</feature>
<protein>
    <submittedName>
        <fullName evidence="2">Setae polypeptide</fullName>
    </submittedName>
</protein>
<organism evidence="2">
    <name type="scientific">Ochrogaster lunifer</name>
    <name type="common">Bag-shelter moth</name>
    <dbReference type="NCBI Taxonomy" id="319761"/>
    <lineage>
        <taxon>Eukaryota</taxon>
        <taxon>Metazoa</taxon>
        <taxon>Ecdysozoa</taxon>
        <taxon>Arthropoda</taxon>
        <taxon>Hexapoda</taxon>
        <taxon>Insecta</taxon>
        <taxon>Pterygota</taxon>
        <taxon>Neoptera</taxon>
        <taxon>Endopterygota</taxon>
        <taxon>Lepidoptera</taxon>
        <taxon>Glossata</taxon>
        <taxon>Ditrysia</taxon>
        <taxon>Noctuoidea</taxon>
        <taxon>Notodontidae</taxon>
        <taxon>Thaumetopoeinae</taxon>
        <taxon>Ochrogaster</taxon>
    </lineage>
</organism>
<dbReference type="AlphaFoldDB" id="A0AA49ESV8"/>
<evidence type="ECO:0000256" key="1">
    <source>
        <dbReference type="SAM" id="SignalP"/>
    </source>
</evidence>
<reference evidence="2" key="1">
    <citation type="journal article" date="2023" name="Proteomics">
        <title>Proteome of urticating setae of Ochrogaster lunifer, a processionary caterpillar of medical and veterinary importance, including primary structures of putative toxins.</title>
        <authorList>
            <person name="Walker A.A."/>
            <person name="Perkins L.E."/>
            <person name="Battisti A."/>
            <person name="Zalucki M.P."/>
            <person name="King G.F."/>
        </authorList>
    </citation>
    <scope>NUCLEOTIDE SEQUENCE</scope>
    <source>
        <strain evidence="2">U-TPTX</strain>
    </source>
</reference>
<dbReference type="EMBL" id="OQ876633">
    <property type="protein sequence ID" value="WGN96271.1"/>
    <property type="molecule type" value="mRNA"/>
</dbReference>
<feature type="chain" id="PRO_5041390058" evidence="1">
    <location>
        <begin position="20"/>
        <end position="103"/>
    </location>
</feature>
<sequence>MSKLTIFIAVLALTCCANAVDNFDLLGAFGPPGGLWSTFFLKPAMPSEDFIKNLKPSGNENVHGTYVSSQQSSKVVDGVRQDTSSGKILTNSNGHVEEVTMRT</sequence>
<keyword evidence="1" id="KW-0732">Signal</keyword>
<proteinExistence type="evidence at transcript level"/>
<name>A0AA49ESV8_OCHLU</name>
<accession>A0AA49ESV8</accession>
<evidence type="ECO:0000313" key="2">
    <source>
        <dbReference type="EMBL" id="WGN96271.1"/>
    </source>
</evidence>
<reference evidence="2" key="2">
    <citation type="submission" date="2023-04" db="EMBL/GenBank/DDBJ databases">
        <authorList>
            <person name="Walker A."/>
            <person name="Perkins L.E."/>
            <person name="Battisti A."/>
            <person name="Zalucki M.P."/>
            <person name="King G.F."/>
        </authorList>
    </citation>
    <scope>NUCLEOTIDE SEQUENCE</scope>
    <source>
        <strain evidence="2">U-TPTX</strain>
        <tissue evidence="2">True setae</tissue>
    </source>
</reference>